<dbReference type="SUPFAM" id="SSF52218">
    <property type="entry name" value="Flavoproteins"/>
    <property type="match status" value="1"/>
</dbReference>
<dbReference type="Pfam" id="PF07972">
    <property type="entry name" value="Flavodoxin_NdrI"/>
    <property type="match status" value="1"/>
</dbReference>
<organism evidence="4 5">
    <name type="scientific">Bartonella apis</name>
    <dbReference type="NCBI Taxonomy" id="1686310"/>
    <lineage>
        <taxon>Bacteria</taxon>
        <taxon>Pseudomonadati</taxon>
        <taxon>Pseudomonadota</taxon>
        <taxon>Alphaproteobacteria</taxon>
        <taxon>Hyphomicrobiales</taxon>
        <taxon>Bartonellaceae</taxon>
        <taxon>Bartonella</taxon>
    </lineage>
</organism>
<dbReference type="PANTHER" id="PTHR37297">
    <property type="entry name" value="PROTEIN NRDI"/>
    <property type="match status" value="1"/>
</dbReference>
<evidence type="ECO:0000256" key="2">
    <source>
        <dbReference type="ARBA" id="ARBA00009942"/>
    </source>
</evidence>
<comment type="similarity">
    <text evidence="2 3">Belongs to the NrdI family.</text>
</comment>
<dbReference type="InterPro" id="IPR029039">
    <property type="entry name" value="Flavoprotein-like_sf"/>
</dbReference>
<protein>
    <recommendedName>
        <fullName evidence="3">Protein NrdI</fullName>
    </recommendedName>
</protein>
<accession>A0A1R0F8N1</accession>
<dbReference type="PIRSF" id="PIRSF005087">
    <property type="entry name" value="NrdI"/>
    <property type="match status" value="1"/>
</dbReference>
<proteinExistence type="inferred from homology"/>
<dbReference type="GO" id="GO:0010181">
    <property type="term" value="F:FMN binding"/>
    <property type="evidence" value="ECO:0007669"/>
    <property type="project" value="InterPro"/>
</dbReference>
<dbReference type="Proteomes" id="UP000187344">
    <property type="component" value="Unassembled WGS sequence"/>
</dbReference>
<reference evidence="4 5" key="1">
    <citation type="submission" date="2016-12" db="EMBL/GenBank/DDBJ databases">
        <title>Comparative genomics of Bartonella apis.</title>
        <authorList>
            <person name="Engel P."/>
        </authorList>
    </citation>
    <scope>NUCLEOTIDE SEQUENCE [LARGE SCALE GENOMIC DNA]</scope>
    <source>
        <strain evidence="4 5">PEB0149</strain>
    </source>
</reference>
<dbReference type="PANTHER" id="PTHR37297:SF1">
    <property type="entry name" value="PROTEIN NRDI"/>
    <property type="match status" value="1"/>
</dbReference>
<dbReference type="NCBIfam" id="TIGR00333">
    <property type="entry name" value="nrdI"/>
    <property type="match status" value="1"/>
</dbReference>
<gene>
    <name evidence="3" type="primary">nrdI</name>
    <name evidence="4" type="ORF">PEB0149_007500</name>
</gene>
<sequence length="138" mass="15371">MALLVYYSSATGNTDYFVQQIGEPSLRLFKKTAIPKVVEPYVLVVPTYAGAKGDGAVPKTVINFLNDQENRQFLKGVIAGGNRNFGWAYALAGKVISQKCRVPWLYSFELRGTTEDVNLVRQGLGKLWKQIAQKKQTL</sequence>
<name>A0A1R0F8N1_9HYPH</name>
<dbReference type="OrthoDB" id="350535at2"/>
<dbReference type="Gene3D" id="3.40.50.360">
    <property type="match status" value="1"/>
</dbReference>
<evidence type="ECO:0000256" key="3">
    <source>
        <dbReference type="HAMAP-Rule" id="MF_00128"/>
    </source>
</evidence>
<dbReference type="HAMAP" id="MF_00128">
    <property type="entry name" value="NrdI"/>
    <property type="match status" value="1"/>
</dbReference>
<dbReference type="AlphaFoldDB" id="A0A1R0F8N1"/>
<evidence type="ECO:0000313" key="4">
    <source>
        <dbReference type="EMBL" id="OLY43325.1"/>
    </source>
</evidence>
<dbReference type="EMBL" id="LXYT01000002">
    <property type="protein sequence ID" value="OLY43325.1"/>
    <property type="molecule type" value="Genomic_DNA"/>
</dbReference>
<comment type="function">
    <text evidence="1 3">Probably involved in ribonucleotide reductase function.</text>
</comment>
<dbReference type="RefSeq" id="WP_075870202.1">
    <property type="nucleotide sequence ID" value="NZ_CALYQA010000001.1"/>
</dbReference>
<comment type="caution">
    <text evidence="4">The sequence shown here is derived from an EMBL/GenBank/DDBJ whole genome shotgun (WGS) entry which is preliminary data.</text>
</comment>
<dbReference type="InterPro" id="IPR020852">
    <property type="entry name" value="RNR_Ib_NrdI_bac"/>
</dbReference>
<dbReference type="GeneID" id="99979858"/>
<keyword evidence="5" id="KW-1185">Reference proteome</keyword>
<evidence type="ECO:0000313" key="5">
    <source>
        <dbReference type="Proteomes" id="UP000187344"/>
    </source>
</evidence>
<dbReference type="InterPro" id="IPR004465">
    <property type="entry name" value="RNR_NrdI"/>
</dbReference>
<evidence type="ECO:0000256" key="1">
    <source>
        <dbReference type="ARBA" id="ARBA00003999"/>
    </source>
</evidence>